<evidence type="ECO:0000256" key="5">
    <source>
        <dbReference type="ARBA" id="ARBA00023014"/>
    </source>
</evidence>
<keyword evidence="4" id="KW-0408">Iron</keyword>
<dbReference type="Gene3D" id="3.30.70.20">
    <property type="match status" value="2"/>
</dbReference>
<dbReference type="PANTHER" id="PTHR42859:SF17">
    <property type="entry name" value="ELECTRON TRANSPORT PROTEIN HYDN-RELATED"/>
    <property type="match status" value="1"/>
</dbReference>
<accession>A0A4P6HXH6</accession>
<dbReference type="SUPFAM" id="SSF54862">
    <property type="entry name" value="4Fe-4S ferredoxins"/>
    <property type="match status" value="1"/>
</dbReference>
<evidence type="ECO:0000256" key="3">
    <source>
        <dbReference type="ARBA" id="ARBA00022737"/>
    </source>
</evidence>
<dbReference type="PANTHER" id="PTHR42859">
    <property type="entry name" value="OXIDOREDUCTASE"/>
    <property type="match status" value="1"/>
</dbReference>
<dbReference type="InterPro" id="IPR017900">
    <property type="entry name" value="4Fe4S_Fe_S_CS"/>
</dbReference>
<reference evidence="7 8" key="1">
    <citation type="submission" date="2018-02" db="EMBL/GenBank/DDBJ databases">
        <title>Genome sequence of Desulfovibrio carbinolicus DSM 3852.</title>
        <authorList>
            <person name="Wilbanks E."/>
            <person name="Skennerton C.T."/>
            <person name="Orphan V.J."/>
        </authorList>
    </citation>
    <scope>NUCLEOTIDE SEQUENCE [LARGE SCALE GENOMIC DNA]</scope>
    <source>
        <strain evidence="7 8">DSM 3852</strain>
    </source>
</reference>
<dbReference type="Proteomes" id="UP000293296">
    <property type="component" value="Chromosome"/>
</dbReference>
<keyword evidence="8" id="KW-1185">Reference proteome</keyword>
<dbReference type="AlphaFoldDB" id="A0A4P6HXH6"/>
<sequence length="198" mass="19967">MNSMGLRPFVSVTPGACIGCRACELACAAAHMAAGATVGSMTRPPVPRLYLVREGGTAAPVACRHCEAAPCAAVCPTAAVRCDASGVVVEPARCIGCKACLAVCPVGAMALAEVQDHGRPVLRRVPDPAAPGGFVEEPAWLASKCDLCRERPAGPACVGACPVGALSLVVPGEVRRVRLLAAARAMAAAASGAREEGR</sequence>
<keyword evidence="5" id="KW-0411">Iron-sulfur</keyword>
<dbReference type="Pfam" id="PF12800">
    <property type="entry name" value="Fer4_4"/>
    <property type="match status" value="1"/>
</dbReference>
<dbReference type="InterPro" id="IPR050294">
    <property type="entry name" value="RnfB_subfamily"/>
</dbReference>
<dbReference type="Pfam" id="PF12838">
    <property type="entry name" value="Fer4_7"/>
    <property type="match status" value="1"/>
</dbReference>
<dbReference type="EMBL" id="CP026538">
    <property type="protein sequence ID" value="QAZ65959.1"/>
    <property type="molecule type" value="Genomic_DNA"/>
</dbReference>
<evidence type="ECO:0000259" key="6">
    <source>
        <dbReference type="PROSITE" id="PS51379"/>
    </source>
</evidence>
<dbReference type="InterPro" id="IPR017896">
    <property type="entry name" value="4Fe4S_Fe-S-bd"/>
</dbReference>
<dbReference type="PROSITE" id="PS00198">
    <property type="entry name" value="4FE4S_FER_1"/>
    <property type="match status" value="1"/>
</dbReference>
<dbReference type="KEGG" id="dcb:C3Y92_01370"/>
<evidence type="ECO:0000256" key="2">
    <source>
        <dbReference type="ARBA" id="ARBA00022723"/>
    </source>
</evidence>
<name>A0A4P6HXH6_9BACT</name>
<feature type="domain" description="4Fe-4S ferredoxin-type" evidence="6">
    <location>
        <begin position="8"/>
        <end position="37"/>
    </location>
</feature>
<keyword evidence="3" id="KW-0677">Repeat</keyword>
<evidence type="ECO:0000313" key="7">
    <source>
        <dbReference type="EMBL" id="QAZ65959.1"/>
    </source>
</evidence>
<evidence type="ECO:0000256" key="4">
    <source>
        <dbReference type="ARBA" id="ARBA00023004"/>
    </source>
</evidence>
<evidence type="ECO:0000313" key="8">
    <source>
        <dbReference type="Proteomes" id="UP000293296"/>
    </source>
</evidence>
<gene>
    <name evidence="7" type="ORF">C3Y92_01370</name>
</gene>
<keyword evidence="1" id="KW-0004">4Fe-4S</keyword>
<feature type="domain" description="4Fe-4S ferredoxin-type" evidence="6">
    <location>
        <begin position="85"/>
        <end position="114"/>
    </location>
</feature>
<organism evidence="7 8">
    <name type="scientific">Solidesulfovibrio carbinolicus</name>
    <dbReference type="NCBI Taxonomy" id="296842"/>
    <lineage>
        <taxon>Bacteria</taxon>
        <taxon>Pseudomonadati</taxon>
        <taxon>Thermodesulfobacteriota</taxon>
        <taxon>Desulfovibrionia</taxon>
        <taxon>Desulfovibrionales</taxon>
        <taxon>Desulfovibrionaceae</taxon>
        <taxon>Solidesulfovibrio</taxon>
    </lineage>
</organism>
<evidence type="ECO:0000256" key="1">
    <source>
        <dbReference type="ARBA" id="ARBA00022485"/>
    </source>
</evidence>
<dbReference type="GO" id="GO:0051539">
    <property type="term" value="F:4 iron, 4 sulfur cluster binding"/>
    <property type="evidence" value="ECO:0007669"/>
    <property type="project" value="UniProtKB-KW"/>
</dbReference>
<dbReference type="PROSITE" id="PS51379">
    <property type="entry name" value="4FE4S_FER_2"/>
    <property type="match status" value="2"/>
</dbReference>
<keyword evidence="2" id="KW-0479">Metal-binding</keyword>
<protein>
    <submittedName>
        <fullName evidence="7">Oxidoreductase</fullName>
    </submittedName>
</protein>
<dbReference type="OrthoDB" id="9789030at2"/>
<dbReference type="GO" id="GO:0046872">
    <property type="term" value="F:metal ion binding"/>
    <property type="evidence" value="ECO:0007669"/>
    <property type="project" value="UniProtKB-KW"/>
</dbReference>
<proteinExistence type="predicted"/>